<reference evidence="9 10" key="1">
    <citation type="journal article" date="2012" name="Stand. Genomic Sci.">
        <title>Complete genome sequence of the facultatively chemolithoautotrophic and methylotrophic alpha Proteobacterium Starkeya novella type strain (ATCC 8093(T)).</title>
        <authorList>
            <person name="Kappler U."/>
            <person name="Davenport K."/>
            <person name="Beatson S."/>
            <person name="Lucas S."/>
            <person name="Lapidus A."/>
            <person name="Copeland A."/>
            <person name="Berry K.W."/>
            <person name="Glavina Del Rio T."/>
            <person name="Hammon N."/>
            <person name="Dalin E."/>
            <person name="Tice H."/>
            <person name="Pitluck S."/>
            <person name="Richardson P."/>
            <person name="Bruce D."/>
            <person name="Goodwin L.A."/>
            <person name="Han C."/>
            <person name="Tapia R."/>
            <person name="Detter J.C."/>
            <person name="Chang Y.J."/>
            <person name="Jeffries C.D."/>
            <person name="Land M."/>
            <person name="Hauser L."/>
            <person name="Kyrpides N.C."/>
            <person name="Goker M."/>
            <person name="Ivanova N."/>
            <person name="Klenk H.P."/>
            <person name="Woyke T."/>
        </authorList>
    </citation>
    <scope>NUCLEOTIDE SEQUENCE [LARGE SCALE GENOMIC DNA]</scope>
    <source>
        <strain evidence="10">ATCC 8093 / DSM 506 / JCM 20403 / CCM 1077 / IAM 12100 / NBRC 12443 / NCIMB 10456</strain>
    </source>
</reference>
<evidence type="ECO:0000313" key="10">
    <source>
        <dbReference type="Proteomes" id="UP000006633"/>
    </source>
</evidence>
<dbReference type="eggNOG" id="COG1175">
    <property type="taxonomic scope" value="Bacteria"/>
</dbReference>
<keyword evidence="10" id="KW-1185">Reference proteome</keyword>
<keyword evidence="2 7" id="KW-0813">Transport</keyword>
<evidence type="ECO:0000256" key="1">
    <source>
        <dbReference type="ARBA" id="ARBA00004651"/>
    </source>
</evidence>
<proteinExistence type="inferred from homology"/>
<dbReference type="InterPro" id="IPR035906">
    <property type="entry name" value="MetI-like_sf"/>
</dbReference>
<evidence type="ECO:0000259" key="8">
    <source>
        <dbReference type="PROSITE" id="PS50928"/>
    </source>
</evidence>
<evidence type="ECO:0000256" key="6">
    <source>
        <dbReference type="ARBA" id="ARBA00023136"/>
    </source>
</evidence>
<comment type="similarity">
    <text evidence="7">Belongs to the binding-protein-dependent transport system permease family.</text>
</comment>
<feature type="transmembrane region" description="Helical" evidence="7">
    <location>
        <begin position="171"/>
        <end position="193"/>
    </location>
</feature>
<dbReference type="Proteomes" id="UP000006633">
    <property type="component" value="Chromosome"/>
</dbReference>
<dbReference type="Gene3D" id="1.10.3720.10">
    <property type="entry name" value="MetI-like"/>
    <property type="match status" value="1"/>
</dbReference>
<dbReference type="PROSITE" id="PS50928">
    <property type="entry name" value="ABC_TM1"/>
    <property type="match status" value="1"/>
</dbReference>
<evidence type="ECO:0000313" key="9">
    <source>
        <dbReference type="EMBL" id="ADH87867.1"/>
    </source>
</evidence>
<dbReference type="InterPro" id="IPR051393">
    <property type="entry name" value="ABC_transporter_permease"/>
</dbReference>
<dbReference type="RefSeq" id="WP_013165372.1">
    <property type="nucleotide sequence ID" value="NC_014217.1"/>
</dbReference>
<protein>
    <submittedName>
        <fullName evidence="9">Binding-protein-dependent transport systems inner membrane component</fullName>
    </submittedName>
</protein>
<evidence type="ECO:0000256" key="3">
    <source>
        <dbReference type="ARBA" id="ARBA00022475"/>
    </source>
</evidence>
<organism evidence="9 10">
    <name type="scientific">Ancylobacter novellus (strain ATCC 8093 / DSM 506 / JCM 20403 / CCM 1077 / IAM 12100 / NBRC 12443 / NCIMB 10456)</name>
    <name type="common">Starkeya novella</name>
    <dbReference type="NCBI Taxonomy" id="639283"/>
    <lineage>
        <taxon>Bacteria</taxon>
        <taxon>Pseudomonadati</taxon>
        <taxon>Pseudomonadota</taxon>
        <taxon>Alphaproteobacteria</taxon>
        <taxon>Hyphomicrobiales</taxon>
        <taxon>Xanthobacteraceae</taxon>
        <taxon>Ancylobacter</taxon>
    </lineage>
</organism>
<feature type="domain" description="ABC transmembrane type-1" evidence="8">
    <location>
        <begin position="78"/>
        <end position="292"/>
    </location>
</feature>
<gene>
    <name evidence="9" type="ordered locus">Snov_0534</name>
</gene>
<accession>D7A447</accession>
<feature type="transmembrane region" description="Helical" evidence="7">
    <location>
        <begin position="20"/>
        <end position="43"/>
    </location>
</feature>
<dbReference type="PANTHER" id="PTHR30193">
    <property type="entry name" value="ABC TRANSPORTER PERMEASE PROTEIN"/>
    <property type="match status" value="1"/>
</dbReference>
<sequence length="302" mass="32417">MPAADIKSTQSRLTQNRNLLLLLLAPSAMATGLIALVPVLLLVRMSLSEVSRFGRIGAYVGWENFARLAADPLLPAILLRTGIWTGSVVAGTVLIALPTALILNQRFLGRGLAQFLVLAPWAISVASMAVVWRHALTDEGGLLNRLAVAAGLLDRPIPWLGSVPAAFGFEILIAILVSVPFSTVILLAGLSSIPDDLYDAARLDGARAVDRLKFLTLPLLRPFIWIVLIFNIAYVTNSFPIIWILTQGGPANGTDILVTYLYKLAFTFGRLDEAAALSILLLGGLAALTILMLRALERPAHA</sequence>
<dbReference type="InterPro" id="IPR000515">
    <property type="entry name" value="MetI-like"/>
</dbReference>
<evidence type="ECO:0000256" key="2">
    <source>
        <dbReference type="ARBA" id="ARBA00022448"/>
    </source>
</evidence>
<evidence type="ECO:0000256" key="7">
    <source>
        <dbReference type="RuleBase" id="RU363032"/>
    </source>
</evidence>
<keyword evidence="4 7" id="KW-0812">Transmembrane</keyword>
<keyword evidence="5 7" id="KW-1133">Transmembrane helix</keyword>
<evidence type="ECO:0000256" key="5">
    <source>
        <dbReference type="ARBA" id="ARBA00022989"/>
    </source>
</evidence>
<dbReference type="AlphaFoldDB" id="D7A447"/>
<feature type="transmembrane region" description="Helical" evidence="7">
    <location>
        <begin position="115"/>
        <end position="135"/>
    </location>
</feature>
<feature type="transmembrane region" description="Helical" evidence="7">
    <location>
        <begin position="214"/>
        <end position="235"/>
    </location>
</feature>
<dbReference type="PANTHER" id="PTHR30193:SF37">
    <property type="entry name" value="INNER MEMBRANE ABC TRANSPORTER PERMEASE PROTEIN YCJO"/>
    <property type="match status" value="1"/>
</dbReference>
<dbReference type="STRING" id="639283.Snov_0534"/>
<dbReference type="CDD" id="cd06261">
    <property type="entry name" value="TM_PBP2"/>
    <property type="match status" value="1"/>
</dbReference>
<dbReference type="SUPFAM" id="SSF161098">
    <property type="entry name" value="MetI-like"/>
    <property type="match status" value="1"/>
</dbReference>
<dbReference type="EMBL" id="CP002026">
    <property type="protein sequence ID" value="ADH87867.1"/>
    <property type="molecule type" value="Genomic_DNA"/>
</dbReference>
<dbReference type="GO" id="GO:0055085">
    <property type="term" value="P:transmembrane transport"/>
    <property type="evidence" value="ECO:0007669"/>
    <property type="project" value="InterPro"/>
</dbReference>
<comment type="subcellular location">
    <subcellularLocation>
        <location evidence="1 7">Cell membrane</location>
        <topology evidence="1 7">Multi-pass membrane protein</topology>
    </subcellularLocation>
</comment>
<feature type="transmembrane region" description="Helical" evidence="7">
    <location>
        <begin position="83"/>
        <end position="103"/>
    </location>
</feature>
<keyword evidence="3" id="KW-1003">Cell membrane</keyword>
<name>D7A447_ANCN5</name>
<dbReference type="KEGG" id="sno:Snov_0534"/>
<keyword evidence="6 7" id="KW-0472">Membrane</keyword>
<dbReference type="GO" id="GO:0005886">
    <property type="term" value="C:plasma membrane"/>
    <property type="evidence" value="ECO:0007669"/>
    <property type="project" value="UniProtKB-SubCell"/>
</dbReference>
<dbReference type="HOGENOM" id="CLU_016047_0_3_5"/>
<feature type="transmembrane region" description="Helical" evidence="7">
    <location>
        <begin position="274"/>
        <end position="296"/>
    </location>
</feature>
<dbReference type="Pfam" id="PF00528">
    <property type="entry name" value="BPD_transp_1"/>
    <property type="match status" value="1"/>
</dbReference>
<evidence type="ECO:0000256" key="4">
    <source>
        <dbReference type="ARBA" id="ARBA00022692"/>
    </source>
</evidence>